<proteinExistence type="predicted"/>
<evidence type="ECO:0000313" key="2">
    <source>
        <dbReference type="Proteomes" id="UP000736335"/>
    </source>
</evidence>
<dbReference type="Pfam" id="PF18759">
    <property type="entry name" value="Plavaka"/>
    <property type="match status" value="2"/>
</dbReference>
<dbReference type="Proteomes" id="UP000736335">
    <property type="component" value="Unassembled WGS sequence"/>
</dbReference>
<dbReference type="EMBL" id="WIUZ02000003">
    <property type="protein sequence ID" value="KAF9789541.1"/>
    <property type="molecule type" value="Genomic_DNA"/>
</dbReference>
<dbReference type="OrthoDB" id="3239511at2759"/>
<keyword evidence="2" id="KW-1185">Reference proteome</keyword>
<organism evidence="1 2">
    <name type="scientific">Thelephora terrestris</name>
    <dbReference type="NCBI Taxonomy" id="56493"/>
    <lineage>
        <taxon>Eukaryota</taxon>
        <taxon>Fungi</taxon>
        <taxon>Dikarya</taxon>
        <taxon>Basidiomycota</taxon>
        <taxon>Agaricomycotina</taxon>
        <taxon>Agaricomycetes</taxon>
        <taxon>Thelephorales</taxon>
        <taxon>Thelephoraceae</taxon>
        <taxon>Thelephora</taxon>
    </lineage>
</organism>
<evidence type="ECO:0000313" key="1">
    <source>
        <dbReference type="EMBL" id="KAF9789541.1"/>
    </source>
</evidence>
<accession>A0A9P6LAN7</accession>
<sequence length="327" mass="37254">MHKLLMRGVEEDVTDGSKFRQEEITVPYIRGDIQEQRTYTVRYRPAMDAVLRMIEDPDLRGAFTMYPQRHYICDPCGGNMRVWTDVHTADDWWSLQDKIGPEKVVVHMQLYSDATQLNRMGTKKWWGVLGQSTDSDAALADHRARVFYATLLKILESVIHAAGEGGFTFDDGLHRRLAQLIIAILSGDYEEYTRFASILGAQSEFKCPICLVPANALSDLCGDSYPKRSRNSALALIANANEQTSASAAKRALGAQSIRRISNTFLDYFSLYMPLYEMFCADPLHQIEQGVWGKHFWLWFKTYYLMKGELDELDDRSAGLHSSNMHS</sequence>
<dbReference type="InterPro" id="IPR041078">
    <property type="entry name" value="Plavaka"/>
</dbReference>
<comment type="caution">
    <text evidence="1">The sequence shown here is derived from an EMBL/GenBank/DDBJ whole genome shotgun (WGS) entry which is preliminary data.</text>
</comment>
<protein>
    <submittedName>
        <fullName evidence="1">Uncharacterized protein</fullName>
    </submittedName>
</protein>
<reference evidence="1" key="1">
    <citation type="journal article" date="2020" name="Nat. Commun.">
        <title>Large-scale genome sequencing of mycorrhizal fungi provides insights into the early evolution of symbiotic traits.</title>
        <authorList>
            <person name="Miyauchi S."/>
            <person name="Kiss E."/>
            <person name="Kuo A."/>
            <person name="Drula E."/>
            <person name="Kohler A."/>
            <person name="Sanchez-Garcia M."/>
            <person name="Morin E."/>
            <person name="Andreopoulos B."/>
            <person name="Barry K.W."/>
            <person name="Bonito G."/>
            <person name="Buee M."/>
            <person name="Carver A."/>
            <person name="Chen C."/>
            <person name="Cichocki N."/>
            <person name="Clum A."/>
            <person name="Culley D."/>
            <person name="Crous P.W."/>
            <person name="Fauchery L."/>
            <person name="Girlanda M."/>
            <person name="Hayes R.D."/>
            <person name="Keri Z."/>
            <person name="LaButti K."/>
            <person name="Lipzen A."/>
            <person name="Lombard V."/>
            <person name="Magnuson J."/>
            <person name="Maillard F."/>
            <person name="Murat C."/>
            <person name="Nolan M."/>
            <person name="Ohm R.A."/>
            <person name="Pangilinan J."/>
            <person name="Pereira M.F."/>
            <person name="Perotto S."/>
            <person name="Peter M."/>
            <person name="Pfister S."/>
            <person name="Riley R."/>
            <person name="Sitrit Y."/>
            <person name="Stielow J.B."/>
            <person name="Szollosi G."/>
            <person name="Zifcakova L."/>
            <person name="Stursova M."/>
            <person name="Spatafora J.W."/>
            <person name="Tedersoo L."/>
            <person name="Vaario L.M."/>
            <person name="Yamada A."/>
            <person name="Yan M."/>
            <person name="Wang P."/>
            <person name="Xu J."/>
            <person name="Bruns T."/>
            <person name="Baldrian P."/>
            <person name="Vilgalys R."/>
            <person name="Dunand C."/>
            <person name="Henrissat B."/>
            <person name="Grigoriev I.V."/>
            <person name="Hibbett D."/>
            <person name="Nagy L.G."/>
            <person name="Martin F.M."/>
        </authorList>
    </citation>
    <scope>NUCLEOTIDE SEQUENCE</scope>
    <source>
        <strain evidence="1">UH-Tt-Lm1</strain>
    </source>
</reference>
<gene>
    <name evidence="1" type="ORF">BJ322DRAFT_1105394</name>
</gene>
<reference evidence="1" key="2">
    <citation type="submission" date="2020-11" db="EMBL/GenBank/DDBJ databases">
        <authorList>
            <consortium name="DOE Joint Genome Institute"/>
            <person name="Kuo A."/>
            <person name="Miyauchi S."/>
            <person name="Kiss E."/>
            <person name="Drula E."/>
            <person name="Kohler A."/>
            <person name="Sanchez-Garcia M."/>
            <person name="Andreopoulos B."/>
            <person name="Barry K.W."/>
            <person name="Bonito G."/>
            <person name="Buee M."/>
            <person name="Carver A."/>
            <person name="Chen C."/>
            <person name="Cichocki N."/>
            <person name="Clum A."/>
            <person name="Culley D."/>
            <person name="Crous P.W."/>
            <person name="Fauchery L."/>
            <person name="Girlanda M."/>
            <person name="Hayes R."/>
            <person name="Keri Z."/>
            <person name="Labutti K."/>
            <person name="Lipzen A."/>
            <person name="Lombard V."/>
            <person name="Magnuson J."/>
            <person name="Maillard F."/>
            <person name="Morin E."/>
            <person name="Murat C."/>
            <person name="Nolan M."/>
            <person name="Ohm R."/>
            <person name="Pangilinan J."/>
            <person name="Pereira M."/>
            <person name="Perotto S."/>
            <person name="Peter M."/>
            <person name="Riley R."/>
            <person name="Sitrit Y."/>
            <person name="Stielow B."/>
            <person name="Szollosi G."/>
            <person name="Zifcakova L."/>
            <person name="Stursova M."/>
            <person name="Spatafora J.W."/>
            <person name="Tedersoo L."/>
            <person name="Vaario L.-M."/>
            <person name="Yamada A."/>
            <person name="Yan M."/>
            <person name="Wang P."/>
            <person name="Xu J."/>
            <person name="Bruns T."/>
            <person name="Baldrian P."/>
            <person name="Vilgalys R."/>
            <person name="Henrissat B."/>
            <person name="Grigoriev I.V."/>
            <person name="Hibbett D."/>
            <person name="Nagy L.G."/>
            <person name="Martin F.M."/>
        </authorList>
    </citation>
    <scope>NUCLEOTIDE SEQUENCE</scope>
    <source>
        <strain evidence="1">UH-Tt-Lm1</strain>
    </source>
</reference>
<dbReference type="AlphaFoldDB" id="A0A9P6LAN7"/>
<name>A0A9P6LAN7_9AGAM</name>